<dbReference type="SUPFAM" id="SSF53098">
    <property type="entry name" value="Ribonuclease H-like"/>
    <property type="match status" value="1"/>
</dbReference>
<dbReference type="PANTHER" id="PTHR47723">
    <property type="entry name" value="OS05G0353850 PROTEIN"/>
    <property type="match status" value="1"/>
</dbReference>
<dbReference type="Pfam" id="PF13456">
    <property type="entry name" value="RVT_3"/>
    <property type="match status" value="1"/>
</dbReference>
<dbReference type="InterPro" id="IPR012337">
    <property type="entry name" value="RNaseH-like_sf"/>
</dbReference>
<evidence type="ECO:0000313" key="2">
    <source>
        <dbReference type="EMBL" id="OVA20883.1"/>
    </source>
</evidence>
<dbReference type="GO" id="GO:0004523">
    <property type="term" value="F:RNA-DNA hybrid ribonuclease activity"/>
    <property type="evidence" value="ECO:0007669"/>
    <property type="project" value="InterPro"/>
</dbReference>
<dbReference type="Proteomes" id="UP000195402">
    <property type="component" value="Unassembled WGS sequence"/>
</dbReference>
<dbReference type="OrthoDB" id="1731261at2759"/>
<organism evidence="2 3">
    <name type="scientific">Macleaya cordata</name>
    <name type="common">Five-seeded plume-poppy</name>
    <name type="synonym">Bocconia cordata</name>
    <dbReference type="NCBI Taxonomy" id="56857"/>
    <lineage>
        <taxon>Eukaryota</taxon>
        <taxon>Viridiplantae</taxon>
        <taxon>Streptophyta</taxon>
        <taxon>Embryophyta</taxon>
        <taxon>Tracheophyta</taxon>
        <taxon>Spermatophyta</taxon>
        <taxon>Magnoliopsida</taxon>
        <taxon>Ranunculales</taxon>
        <taxon>Papaveraceae</taxon>
        <taxon>Papaveroideae</taxon>
        <taxon>Macleaya</taxon>
    </lineage>
</organism>
<proteinExistence type="predicted"/>
<feature type="domain" description="RNase H type-1" evidence="1">
    <location>
        <begin position="57"/>
        <end position="184"/>
    </location>
</feature>
<dbReference type="InterPro" id="IPR002156">
    <property type="entry name" value="RNaseH_domain"/>
</dbReference>
<dbReference type="InterPro" id="IPR053151">
    <property type="entry name" value="RNase_H-like"/>
</dbReference>
<dbReference type="InParanoid" id="A0A200RDX4"/>
<dbReference type="PANTHER" id="PTHR47723:SF19">
    <property type="entry name" value="POLYNUCLEOTIDYL TRANSFERASE, RIBONUCLEASE H-LIKE SUPERFAMILY PROTEIN"/>
    <property type="match status" value="1"/>
</dbReference>
<comment type="caution">
    <text evidence="2">The sequence shown here is derived from an EMBL/GenBank/DDBJ whole genome shotgun (WGS) entry which is preliminary data.</text>
</comment>
<dbReference type="InterPro" id="IPR044730">
    <property type="entry name" value="RNase_H-like_dom_plant"/>
</dbReference>
<reference evidence="2 3" key="1">
    <citation type="journal article" date="2017" name="Mol. Plant">
        <title>The Genome of Medicinal Plant Macleaya cordata Provides New Insights into Benzylisoquinoline Alkaloids Metabolism.</title>
        <authorList>
            <person name="Liu X."/>
            <person name="Liu Y."/>
            <person name="Huang P."/>
            <person name="Ma Y."/>
            <person name="Qing Z."/>
            <person name="Tang Q."/>
            <person name="Cao H."/>
            <person name="Cheng P."/>
            <person name="Zheng Y."/>
            <person name="Yuan Z."/>
            <person name="Zhou Y."/>
            <person name="Liu J."/>
            <person name="Tang Z."/>
            <person name="Zhuo Y."/>
            <person name="Zhang Y."/>
            <person name="Yu L."/>
            <person name="Huang J."/>
            <person name="Yang P."/>
            <person name="Peng Q."/>
            <person name="Zhang J."/>
            <person name="Jiang W."/>
            <person name="Zhang Z."/>
            <person name="Lin K."/>
            <person name="Ro D.K."/>
            <person name="Chen X."/>
            <person name="Xiong X."/>
            <person name="Shang Y."/>
            <person name="Huang S."/>
            <person name="Zeng J."/>
        </authorList>
    </citation>
    <scope>NUCLEOTIDE SEQUENCE [LARGE SCALE GENOMIC DNA]</scope>
    <source>
        <strain evidence="3">cv. BLH2017</strain>
        <tissue evidence="2">Root</tissue>
    </source>
</reference>
<gene>
    <name evidence="2" type="ORF">BVC80_8905g2</name>
</gene>
<protein>
    <submittedName>
        <fullName evidence="2">Ribonuclease H domain</fullName>
    </submittedName>
</protein>
<dbReference type="STRING" id="56857.A0A200RDX4"/>
<dbReference type="GO" id="GO:0003676">
    <property type="term" value="F:nucleic acid binding"/>
    <property type="evidence" value="ECO:0007669"/>
    <property type="project" value="InterPro"/>
</dbReference>
<sequence length="216" mass="24427">MVRVDIVKAGVYSDINPMLKVNKRSPACIQNVLFTCRTSLFVVRRRPIKVLRWSTPPPGYFILNTDGSASDLSAAGGGVIRDNQGWIVAAFHRFYGSGTNNLAESRALLDGLDLCSQMGIRRIAVRVDSNLVASWYHYNRNIPWRVLRWWQKIRHLAQDLDLIVSHAYREVNAPADFMANMGLSSRSDRNFLANFPPHLVGLARLDRMGIPYLRCA</sequence>
<evidence type="ECO:0000313" key="3">
    <source>
        <dbReference type="Proteomes" id="UP000195402"/>
    </source>
</evidence>
<accession>A0A200RDX4</accession>
<dbReference type="Gene3D" id="3.30.420.10">
    <property type="entry name" value="Ribonuclease H-like superfamily/Ribonuclease H"/>
    <property type="match status" value="1"/>
</dbReference>
<keyword evidence="3" id="KW-1185">Reference proteome</keyword>
<evidence type="ECO:0000259" key="1">
    <source>
        <dbReference type="PROSITE" id="PS50879"/>
    </source>
</evidence>
<name>A0A200RDX4_MACCD</name>
<dbReference type="PROSITE" id="PS50879">
    <property type="entry name" value="RNASE_H_1"/>
    <property type="match status" value="1"/>
</dbReference>
<dbReference type="InterPro" id="IPR036397">
    <property type="entry name" value="RNaseH_sf"/>
</dbReference>
<dbReference type="AlphaFoldDB" id="A0A200RDX4"/>
<dbReference type="CDD" id="cd06222">
    <property type="entry name" value="RNase_H_like"/>
    <property type="match status" value="1"/>
</dbReference>
<dbReference type="OMA" id="ICRNESR"/>
<dbReference type="EMBL" id="MVGT01000029">
    <property type="protein sequence ID" value="OVA20883.1"/>
    <property type="molecule type" value="Genomic_DNA"/>
</dbReference>